<reference evidence="1" key="1">
    <citation type="thesis" date="2020" institute="ProQuest LLC" country="789 East Eisenhower Parkway, Ann Arbor, MI, USA">
        <title>Comparative Genomics and Chromosome Evolution.</title>
        <authorList>
            <person name="Mudd A.B."/>
        </authorList>
    </citation>
    <scope>NUCLEOTIDE SEQUENCE</scope>
    <source>
        <strain evidence="1">Female2</strain>
        <tissue evidence="1">Blood</tissue>
    </source>
</reference>
<sequence length="92" mass="10657">MIFHLHWTRKSYDMIWPHVRANLVTGEYHSDDQATSMSCISLGDGVHVWGEHALVISGNGSLFSQSKYFTFTDILSSTLRLWKEVEQVWELK</sequence>
<organism evidence="1 2">
    <name type="scientific">Hymenochirus boettgeri</name>
    <name type="common">Congo dwarf clawed frog</name>
    <dbReference type="NCBI Taxonomy" id="247094"/>
    <lineage>
        <taxon>Eukaryota</taxon>
        <taxon>Metazoa</taxon>
        <taxon>Chordata</taxon>
        <taxon>Craniata</taxon>
        <taxon>Vertebrata</taxon>
        <taxon>Euteleostomi</taxon>
        <taxon>Amphibia</taxon>
        <taxon>Batrachia</taxon>
        <taxon>Anura</taxon>
        <taxon>Pipoidea</taxon>
        <taxon>Pipidae</taxon>
        <taxon>Pipinae</taxon>
        <taxon>Hymenochirus</taxon>
    </lineage>
</organism>
<dbReference type="Proteomes" id="UP000812440">
    <property type="component" value="Chromosome 2"/>
</dbReference>
<keyword evidence="2" id="KW-1185">Reference proteome</keyword>
<proteinExistence type="predicted"/>
<name>A0A8T2KBT7_9PIPI</name>
<evidence type="ECO:0000313" key="2">
    <source>
        <dbReference type="Proteomes" id="UP000812440"/>
    </source>
</evidence>
<dbReference type="AlphaFoldDB" id="A0A8T2KBT7"/>
<accession>A0A8T2KBT7</accession>
<dbReference type="EMBL" id="JAACNH010000002">
    <property type="protein sequence ID" value="KAG8452847.1"/>
    <property type="molecule type" value="Genomic_DNA"/>
</dbReference>
<comment type="caution">
    <text evidence="1">The sequence shown here is derived from an EMBL/GenBank/DDBJ whole genome shotgun (WGS) entry which is preliminary data.</text>
</comment>
<evidence type="ECO:0000313" key="1">
    <source>
        <dbReference type="EMBL" id="KAG8452847.1"/>
    </source>
</evidence>
<gene>
    <name evidence="1" type="ORF">GDO86_004583</name>
</gene>
<protein>
    <submittedName>
        <fullName evidence="1">Uncharacterized protein</fullName>
    </submittedName>
</protein>